<protein>
    <submittedName>
        <fullName evidence="1 3">Uncharacterized protein</fullName>
    </submittedName>
</protein>
<evidence type="ECO:0000313" key="1">
    <source>
        <dbReference type="EMBL" id="VDM40885.1"/>
    </source>
</evidence>
<dbReference type="AlphaFoldDB" id="A0A183UM44"/>
<accession>A0A183UM44</accession>
<name>A0A183UM44_TOXCA</name>
<proteinExistence type="predicted"/>
<reference evidence="3" key="1">
    <citation type="submission" date="2016-06" db="UniProtKB">
        <authorList>
            <consortium name="WormBaseParasite"/>
        </authorList>
    </citation>
    <scope>IDENTIFICATION</scope>
</reference>
<evidence type="ECO:0000313" key="3">
    <source>
        <dbReference type="WBParaSite" id="TCNE_0000956401-mRNA-1"/>
    </source>
</evidence>
<dbReference type="Proteomes" id="UP000050794">
    <property type="component" value="Unassembled WGS sequence"/>
</dbReference>
<evidence type="ECO:0000313" key="2">
    <source>
        <dbReference type="Proteomes" id="UP000050794"/>
    </source>
</evidence>
<organism evidence="2 3">
    <name type="scientific">Toxocara canis</name>
    <name type="common">Canine roundworm</name>
    <dbReference type="NCBI Taxonomy" id="6265"/>
    <lineage>
        <taxon>Eukaryota</taxon>
        <taxon>Metazoa</taxon>
        <taxon>Ecdysozoa</taxon>
        <taxon>Nematoda</taxon>
        <taxon>Chromadorea</taxon>
        <taxon>Rhabditida</taxon>
        <taxon>Spirurina</taxon>
        <taxon>Ascaridomorpha</taxon>
        <taxon>Ascaridoidea</taxon>
        <taxon>Toxocaridae</taxon>
        <taxon>Toxocara</taxon>
    </lineage>
</organism>
<keyword evidence="2" id="KW-1185">Reference proteome</keyword>
<dbReference type="EMBL" id="UYWY01020212">
    <property type="protein sequence ID" value="VDM40885.1"/>
    <property type="molecule type" value="Genomic_DNA"/>
</dbReference>
<gene>
    <name evidence="1" type="ORF">TCNE_LOCUS9564</name>
</gene>
<sequence length="89" mass="9750">MQLENAVASITRDSDSYTRLLAYLQLGVMCVYVCECRVATATAVVAVVQRETTSTNPIMAYNCDLASLSSFLRRSQPSRADFISCFAPS</sequence>
<dbReference type="WBParaSite" id="TCNE_0000956401-mRNA-1">
    <property type="protein sequence ID" value="TCNE_0000956401-mRNA-1"/>
    <property type="gene ID" value="TCNE_0000956401"/>
</dbReference>
<reference evidence="1 2" key="2">
    <citation type="submission" date="2018-11" db="EMBL/GenBank/DDBJ databases">
        <authorList>
            <consortium name="Pathogen Informatics"/>
        </authorList>
    </citation>
    <scope>NUCLEOTIDE SEQUENCE [LARGE SCALE GENOMIC DNA]</scope>
</reference>